<dbReference type="Pfam" id="PF00990">
    <property type="entry name" value="GGDEF"/>
    <property type="match status" value="1"/>
</dbReference>
<dbReference type="InterPro" id="IPR000160">
    <property type="entry name" value="GGDEF_dom"/>
</dbReference>
<dbReference type="CDD" id="cd01949">
    <property type="entry name" value="GGDEF"/>
    <property type="match status" value="1"/>
</dbReference>
<reference evidence="3 4" key="1">
    <citation type="submission" date="2016-10" db="EMBL/GenBank/DDBJ databases">
        <authorList>
            <person name="de Groot N.N."/>
        </authorList>
    </citation>
    <scope>NUCLEOTIDE SEQUENCE [LARGE SCALE GENOMIC DNA]</scope>
    <source>
        <strain evidence="3 4">DSM 19548</strain>
    </source>
</reference>
<dbReference type="SUPFAM" id="SSF55073">
    <property type="entry name" value="Nucleotide cyclase"/>
    <property type="match status" value="1"/>
</dbReference>
<feature type="compositionally biased region" description="Low complexity" evidence="1">
    <location>
        <begin position="1"/>
        <end position="10"/>
    </location>
</feature>
<sequence>MRAPPTRPAGTPGGREPEEAEAGTLPLGFEALDRFMPMHVIVAADGLIRRVGPTWLRLRPRGELIGRAFLEVFELRRPTGIQNVTELPNRDGGRFSTAFRKGARGSFKGLAVHLGPEAGLLANLSFGISVLEAVETYDLSAKDFAETDLAVEMLYLVEAKSAAMAESKKLNQRLRSAKVAAEEQAFTDTLTGLKNRRAMNHVLMQLRSARIPFGLLHVDLDYFKQVNDTYGHAAGDEVLQSVARVLVSETRREDTVARAGGDEFVLILRDLADVSQLHEIAHRIISSLERPIPYNGKMCRISASVGLTTSEIRPGASIDQLLEDVDGALYASKRAGRGRCTVVELDRLRE</sequence>
<dbReference type="FunFam" id="3.30.70.270:FF:000001">
    <property type="entry name" value="Diguanylate cyclase domain protein"/>
    <property type="match status" value="1"/>
</dbReference>
<dbReference type="Gene3D" id="3.30.450.260">
    <property type="entry name" value="Haem NO binding associated domain"/>
    <property type="match status" value="1"/>
</dbReference>
<dbReference type="RefSeq" id="WP_245758848.1">
    <property type="nucleotide sequence ID" value="NZ_FOLG01000008.1"/>
</dbReference>
<dbReference type="GO" id="GO:0003824">
    <property type="term" value="F:catalytic activity"/>
    <property type="evidence" value="ECO:0007669"/>
    <property type="project" value="UniProtKB-ARBA"/>
</dbReference>
<evidence type="ECO:0000259" key="2">
    <source>
        <dbReference type="PROSITE" id="PS50887"/>
    </source>
</evidence>
<dbReference type="InterPro" id="IPR043128">
    <property type="entry name" value="Rev_trsase/Diguanyl_cyclase"/>
</dbReference>
<evidence type="ECO:0000256" key="1">
    <source>
        <dbReference type="SAM" id="MobiDB-lite"/>
    </source>
</evidence>
<keyword evidence="4" id="KW-1185">Reference proteome</keyword>
<evidence type="ECO:0000313" key="4">
    <source>
        <dbReference type="Proteomes" id="UP000198728"/>
    </source>
</evidence>
<dbReference type="PANTHER" id="PTHR46663:SF4">
    <property type="entry name" value="DIGUANYLATE CYCLASE DGCT-RELATED"/>
    <property type="match status" value="1"/>
</dbReference>
<dbReference type="PANTHER" id="PTHR46663">
    <property type="entry name" value="DIGUANYLATE CYCLASE DGCT-RELATED"/>
    <property type="match status" value="1"/>
</dbReference>
<dbReference type="PROSITE" id="PS50887">
    <property type="entry name" value="GGDEF"/>
    <property type="match status" value="1"/>
</dbReference>
<dbReference type="Gene3D" id="3.30.70.270">
    <property type="match status" value="1"/>
</dbReference>
<dbReference type="InterPro" id="IPR029787">
    <property type="entry name" value="Nucleotide_cyclase"/>
</dbReference>
<dbReference type="SMART" id="SM00267">
    <property type="entry name" value="GGDEF"/>
    <property type="match status" value="1"/>
</dbReference>
<name>A0A1I1LAK6_9RHOB</name>
<evidence type="ECO:0000313" key="3">
    <source>
        <dbReference type="EMBL" id="SFC70036.1"/>
    </source>
</evidence>
<dbReference type="InterPro" id="IPR052163">
    <property type="entry name" value="DGC-Regulatory_Protein"/>
</dbReference>
<dbReference type="NCBIfam" id="TIGR00254">
    <property type="entry name" value="GGDEF"/>
    <property type="match status" value="1"/>
</dbReference>
<feature type="domain" description="GGDEF" evidence="2">
    <location>
        <begin position="211"/>
        <end position="345"/>
    </location>
</feature>
<organism evidence="3 4">
    <name type="scientific">Tropicimonas isoalkanivorans</name>
    <dbReference type="NCBI Taxonomy" id="441112"/>
    <lineage>
        <taxon>Bacteria</taxon>
        <taxon>Pseudomonadati</taxon>
        <taxon>Pseudomonadota</taxon>
        <taxon>Alphaproteobacteria</taxon>
        <taxon>Rhodobacterales</taxon>
        <taxon>Roseobacteraceae</taxon>
        <taxon>Tropicimonas</taxon>
    </lineage>
</organism>
<protein>
    <submittedName>
        <fullName evidence="3">Diguanylate cyclase (GGDEF) domain-containing protein</fullName>
    </submittedName>
</protein>
<dbReference type="Proteomes" id="UP000198728">
    <property type="component" value="Unassembled WGS sequence"/>
</dbReference>
<accession>A0A1I1LAK6</accession>
<dbReference type="STRING" id="441112.SAMN04488094_10824"/>
<dbReference type="AlphaFoldDB" id="A0A1I1LAK6"/>
<gene>
    <name evidence="3" type="ORF">SAMN04488094_10824</name>
</gene>
<feature type="region of interest" description="Disordered" evidence="1">
    <location>
        <begin position="1"/>
        <end position="21"/>
    </location>
</feature>
<dbReference type="EMBL" id="FOLG01000008">
    <property type="protein sequence ID" value="SFC70036.1"/>
    <property type="molecule type" value="Genomic_DNA"/>
</dbReference>
<dbReference type="InterPro" id="IPR042463">
    <property type="entry name" value="HNOB_dom_associated_sf"/>
</dbReference>
<proteinExistence type="predicted"/>